<proteinExistence type="predicted"/>
<feature type="domain" description="Rhodanese" evidence="1">
    <location>
        <begin position="279"/>
        <end position="360"/>
    </location>
</feature>
<comment type="caution">
    <text evidence="2">The sequence shown here is derived from an EMBL/GenBank/DDBJ whole genome shotgun (WGS) entry which is preliminary data.</text>
</comment>
<dbReference type="InterPro" id="IPR001763">
    <property type="entry name" value="Rhodanese-like_dom"/>
</dbReference>
<dbReference type="EMBL" id="JAUEPH010000006">
    <property type="protein sequence ID" value="MDN3205246.1"/>
    <property type="molecule type" value="Genomic_DNA"/>
</dbReference>
<evidence type="ECO:0000259" key="1">
    <source>
        <dbReference type="PROSITE" id="PS50206"/>
    </source>
</evidence>
<dbReference type="NCBIfam" id="NF004281">
    <property type="entry name" value="PRK05690.1"/>
    <property type="match status" value="1"/>
</dbReference>
<dbReference type="Proteomes" id="UP001171916">
    <property type="component" value="Unassembled WGS sequence"/>
</dbReference>
<name>A0ABT7YFE9_9BACT</name>
<gene>
    <name evidence="2" type="ORF">QVH07_13875</name>
</gene>
<dbReference type="PROSITE" id="PS50206">
    <property type="entry name" value="RHODANESE_3"/>
    <property type="match status" value="1"/>
</dbReference>
<keyword evidence="3" id="KW-1185">Reference proteome</keyword>
<dbReference type="SUPFAM" id="SSF69572">
    <property type="entry name" value="Activating enzymes of the ubiquitin-like proteins"/>
    <property type="match status" value="1"/>
</dbReference>
<evidence type="ECO:0000313" key="2">
    <source>
        <dbReference type="EMBL" id="MDN3205246.1"/>
    </source>
</evidence>
<accession>A0ABT7YFE9</accession>
<organism evidence="2 3">
    <name type="scientific">Algoriphagus sediminis</name>
    <dbReference type="NCBI Taxonomy" id="3057113"/>
    <lineage>
        <taxon>Bacteria</taxon>
        <taxon>Pseudomonadati</taxon>
        <taxon>Bacteroidota</taxon>
        <taxon>Cytophagia</taxon>
        <taxon>Cytophagales</taxon>
        <taxon>Cyclobacteriaceae</taxon>
        <taxon>Algoriphagus</taxon>
    </lineage>
</organism>
<dbReference type="Gene3D" id="3.40.50.720">
    <property type="entry name" value="NAD(P)-binding Rossmann-like Domain"/>
    <property type="match status" value="1"/>
</dbReference>
<evidence type="ECO:0000313" key="3">
    <source>
        <dbReference type="Proteomes" id="UP001171916"/>
    </source>
</evidence>
<dbReference type="Pfam" id="PF00899">
    <property type="entry name" value="ThiF"/>
    <property type="match status" value="1"/>
</dbReference>
<dbReference type="CDD" id="cd00158">
    <property type="entry name" value="RHOD"/>
    <property type="match status" value="1"/>
</dbReference>
<protein>
    <submittedName>
        <fullName evidence="2">HesA/MoeB/ThiF family protein</fullName>
    </submittedName>
</protein>
<dbReference type="CDD" id="cd00757">
    <property type="entry name" value="ThiF_MoeB_HesA_family"/>
    <property type="match status" value="1"/>
</dbReference>
<sequence length="364" mass="40553">MFFHHFPEDEKVNRYQRHIQLAEVGAEGQAKLEAAKVLIVGAGGLGCPALQYLAAAGIGTIGIVDGDRVSLTNLQRQVLFDEKDIGLNKAERAKSKLEKFNSDIEIQSFPFHLGLENAEDILSKFDLVLDCTDNFVTRYLINDICVRINKPFVHGSLYKYEGQVSVFNYQNGPSYRCLFPNPPKAGDVPNCNEIGVLGVLPGIIGTIQATEAIKMILGLGEVLSGKLLHYDLLHHNQKILEFERNEELIAKIKESKNIELVDTDDCQLDVQISIEEITDLDKALLIDVRELDEFPRIEKANVSEIPLSQLTQMIGEIPSKGMKIFFCASGVRSNQALAVAKKENIPNCFSLLEGAEELENWIKK</sequence>
<dbReference type="InterPro" id="IPR035985">
    <property type="entry name" value="Ubiquitin-activating_enz"/>
</dbReference>
<dbReference type="PANTHER" id="PTHR10953:SF102">
    <property type="entry name" value="ADENYLYLTRANSFERASE AND SULFURTRANSFERASE MOCS3"/>
    <property type="match status" value="1"/>
</dbReference>
<dbReference type="InterPro" id="IPR000594">
    <property type="entry name" value="ThiF_NAD_FAD-bd"/>
</dbReference>
<reference evidence="2" key="1">
    <citation type="submission" date="2023-06" db="EMBL/GenBank/DDBJ databases">
        <title>Robiginitalea aurantiacus sp. nov. and Algoriphagus sediminis sp. nov., isolated from coastal sediment.</title>
        <authorList>
            <person name="Zhou Z.Y."/>
            <person name="An J."/>
            <person name="Jia Y.W."/>
            <person name="Du Z.J."/>
        </authorList>
    </citation>
    <scope>NUCLEOTIDE SEQUENCE</scope>
    <source>
        <strain evidence="2">C2-7</strain>
    </source>
</reference>
<dbReference type="PANTHER" id="PTHR10953">
    <property type="entry name" value="UBIQUITIN-ACTIVATING ENZYME E1"/>
    <property type="match status" value="1"/>
</dbReference>
<dbReference type="Gene3D" id="3.40.250.10">
    <property type="entry name" value="Rhodanese-like domain"/>
    <property type="match status" value="1"/>
</dbReference>
<dbReference type="RefSeq" id="WP_290001387.1">
    <property type="nucleotide sequence ID" value="NZ_JAUEPH010000006.1"/>
</dbReference>
<dbReference type="InterPro" id="IPR036873">
    <property type="entry name" value="Rhodanese-like_dom_sf"/>
</dbReference>
<dbReference type="InterPro" id="IPR045886">
    <property type="entry name" value="ThiF/MoeB/HesA"/>
</dbReference>